<organism evidence="2 3">
    <name type="scientific">Acidithiobacillus thiooxidans</name>
    <name type="common">Thiobacillus thiooxidans</name>
    <dbReference type="NCBI Taxonomy" id="930"/>
    <lineage>
        <taxon>Bacteria</taxon>
        <taxon>Pseudomonadati</taxon>
        <taxon>Pseudomonadota</taxon>
        <taxon>Acidithiobacillia</taxon>
        <taxon>Acidithiobacillales</taxon>
        <taxon>Acidithiobacillaceae</taxon>
        <taxon>Acidithiobacillus</taxon>
    </lineage>
</organism>
<dbReference type="Gene3D" id="3.30.460.10">
    <property type="entry name" value="Beta Polymerase, domain 2"/>
    <property type="match status" value="1"/>
</dbReference>
<dbReference type="RefSeq" id="WP_024892854.1">
    <property type="nucleotide sequence ID" value="NZ_LWRZ01000204.1"/>
</dbReference>
<evidence type="ECO:0000313" key="3">
    <source>
        <dbReference type="Proteomes" id="UP000094893"/>
    </source>
</evidence>
<dbReference type="SUPFAM" id="SSF81301">
    <property type="entry name" value="Nucleotidyltransferase"/>
    <property type="match status" value="1"/>
</dbReference>
<comment type="caution">
    <text evidence="2">The sequence shown here is derived from an EMBL/GenBank/DDBJ whole genome shotgun (WGS) entry which is preliminary data.</text>
</comment>
<accession>A0A1C2IQ11</accession>
<evidence type="ECO:0000259" key="1">
    <source>
        <dbReference type="Pfam" id="PF01909"/>
    </source>
</evidence>
<dbReference type="AlphaFoldDB" id="A0A1C2IQ11"/>
<dbReference type="CDD" id="cd05403">
    <property type="entry name" value="NT_KNTase_like"/>
    <property type="match status" value="1"/>
</dbReference>
<name>A0A1C2IQ11_ACITH</name>
<reference evidence="2 3" key="1">
    <citation type="journal article" date="2016" name="Int. J. Mol. Sci.">
        <title>Comparative genomics of the extreme acidophile Acidithiobacillus thiooxidans reveals intraspecific divergence and niche adaptation.</title>
        <authorList>
            <person name="Zhang X."/>
            <person name="Feng X."/>
            <person name="Tao J."/>
            <person name="Ma L."/>
            <person name="Xiao Y."/>
            <person name="Liang Y."/>
            <person name="Liu X."/>
            <person name="Yin H."/>
        </authorList>
    </citation>
    <scope>NUCLEOTIDE SEQUENCE [LARGE SCALE GENOMIC DNA]</scope>
    <source>
        <strain evidence="2 3">A02</strain>
    </source>
</reference>
<dbReference type="Proteomes" id="UP000094893">
    <property type="component" value="Unassembled WGS sequence"/>
</dbReference>
<dbReference type="Pfam" id="PF01909">
    <property type="entry name" value="NTP_transf_2"/>
    <property type="match status" value="1"/>
</dbReference>
<dbReference type="InterPro" id="IPR002934">
    <property type="entry name" value="Polymerase_NTP_transf_dom"/>
</dbReference>
<gene>
    <name evidence="2" type="ORF">A6P07_12200</name>
</gene>
<dbReference type="EMBL" id="LWSA01000169">
    <property type="protein sequence ID" value="OCX71384.1"/>
    <property type="molecule type" value="Genomic_DNA"/>
</dbReference>
<protein>
    <submittedName>
        <fullName evidence="2">DNA polymerase III subunit beta</fullName>
    </submittedName>
</protein>
<feature type="domain" description="Polymerase nucleotidyl transferase" evidence="1">
    <location>
        <begin position="9"/>
        <end position="79"/>
    </location>
</feature>
<proteinExistence type="predicted"/>
<dbReference type="GO" id="GO:0016779">
    <property type="term" value="F:nucleotidyltransferase activity"/>
    <property type="evidence" value="ECO:0007669"/>
    <property type="project" value="InterPro"/>
</dbReference>
<sequence>MRLSPEQITQIRQSAAESFGPEARVWLFGSRVDDCKRGGDVDLLVESAIPIGNPAFLAAQLSARLQRKMHGRKVDVLLLAPNLRHLPIHDIARSEGCRL</sequence>
<evidence type="ECO:0000313" key="2">
    <source>
        <dbReference type="EMBL" id="OCX71384.1"/>
    </source>
</evidence>
<dbReference type="InterPro" id="IPR043519">
    <property type="entry name" value="NT_sf"/>
</dbReference>